<dbReference type="OrthoDB" id="9789566at2"/>
<sequence length="211" mass="25050">MQRGMAKEKIVEAATWLFHMNGFNGTTVREIAARANVNGALISYHFGGKKELFEQLSIPFFEGYIEIVDRSLEGECESVEERLFLLIRQLLAYQTKHLFIARMVHRELTHDSTFVREIMATYLRKEMYQLENLVKLGMKRGEFQKQPVQYIVIQIRSFITMPYMSPHYFQEMYQLNPSEPHFIERYLEHIKRVIKRWLCSSTESHSSAYRP</sequence>
<dbReference type="EMBL" id="BAUU01000009">
    <property type="protein sequence ID" value="GAE30080.1"/>
    <property type="molecule type" value="Genomic_DNA"/>
</dbReference>
<dbReference type="Pfam" id="PF17938">
    <property type="entry name" value="TetR_C_29"/>
    <property type="match status" value="1"/>
</dbReference>
<dbReference type="InterPro" id="IPR050109">
    <property type="entry name" value="HTH-type_TetR-like_transc_reg"/>
</dbReference>
<proteinExistence type="predicted"/>
<dbReference type="InterPro" id="IPR001647">
    <property type="entry name" value="HTH_TetR"/>
</dbReference>
<dbReference type="Proteomes" id="UP000018895">
    <property type="component" value="Unassembled WGS sequence"/>
</dbReference>
<evidence type="ECO:0000313" key="5">
    <source>
        <dbReference type="Proteomes" id="UP000018895"/>
    </source>
</evidence>
<dbReference type="InterPro" id="IPR041474">
    <property type="entry name" value="NicS_C"/>
</dbReference>
<protein>
    <submittedName>
        <fullName evidence="4">Transcriptional regulator</fullName>
    </submittedName>
</protein>
<evidence type="ECO:0000259" key="3">
    <source>
        <dbReference type="PROSITE" id="PS50977"/>
    </source>
</evidence>
<dbReference type="PANTHER" id="PTHR30055">
    <property type="entry name" value="HTH-TYPE TRANSCRIPTIONAL REGULATOR RUTR"/>
    <property type="match status" value="1"/>
</dbReference>
<dbReference type="InterPro" id="IPR023772">
    <property type="entry name" value="DNA-bd_HTH_TetR-type_CS"/>
</dbReference>
<dbReference type="GO" id="GO:0003700">
    <property type="term" value="F:DNA-binding transcription factor activity"/>
    <property type="evidence" value="ECO:0007669"/>
    <property type="project" value="TreeGrafter"/>
</dbReference>
<dbReference type="AlphaFoldDB" id="W4QDF6"/>
<dbReference type="Pfam" id="PF00440">
    <property type="entry name" value="TetR_N"/>
    <property type="match status" value="1"/>
</dbReference>
<dbReference type="Gene3D" id="1.10.357.10">
    <property type="entry name" value="Tetracycline Repressor, domain 2"/>
    <property type="match status" value="1"/>
</dbReference>
<feature type="DNA-binding region" description="H-T-H motif" evidence="2">
    <location>
        <begin position="27"/>
        <end position="46"/>
    </location>
</feature>
<keyword evidence="5" id="KW-1185">Reference proteome</keyword>
<dbReference type="NCBIfam" id="NF037937">
    <property type="entry name" value="septum_RefZ"/>
    <property type="match status" value="1"/>
</dbReference>
<keyword evidence="1 2" id="KW-0238">DNA-binding</keyword>
<name>W4QDF6_9BACI</name>
<dbReference type="PROSITE" id="PS01081">
    <property type="entry name" value="HTH_TETR_1"/>
    <property type="match status" value="1"/>
</dbReference>
<feature type="domain" description="HTH tetR-type" evidence="3">
    <location>
        <begin position="4"/>
        <end position="64"/>
    </location>
</feature>
<evidence type="ECO:0000313" key="4">
    <source>
        <dbReference type="EMBL" id="GAE30080.1"/>
    </source>
</evidence>
<dbReference type="GO" id="GO:0000976">
    <property type="term" value="F:transcription cis-regulatory region binding"/>
    <property type="evidence" value="ECO:0007669"/>
    <property type="project" value="TreeGrafter"/>
</dbReference>
<dbReference type="PANTHER" id="PTHR30055:SF199">
    <property type="entry name" value="HTH-TYPE TRANSCRIPTIONAL REGULATOR YTTP-RELATED"/>
    <property type="match status" value="1"/>
</dbReference>
<dbReference type="InterPro" id="IPR036271">
    <property type="entry name" value="Tet_transcr_reg_TetR-rel_C_sf"/>
</dbReference>
<dbReference type="SUPFAM" id="SSF48498">
    <property type="entry name" value="Tetracyclin repressor-like, C-terminal domain"/>
    <property type="match status" value="1"/>
</dbReference>
<dbReference type="RefSeq" id="WP_035342401.1">
    <property type="nucleotide sequence ID" value="NZ_BAUU01000009.1"/>
</dbReference>
<accession>W4QDF6</accession>
<reference evidence="4" key="1">
    <citation type="journal article" date="2014" name="Genome Announc.">
        <title>Draft Genome Sequences of Three Alkaliphilic Bacillus Strains, Bacillus wakoensis JCM 9140T, Bacillus akibai JCM 9157T, and Bacillus hemicellulosilyticus JCM 9152T.</title>
        <authorList>
            <person name="Yuki M."/>
            <person name="Oshima K."/>
            <person name="Suda W."/>
            <person name="Oshida Y."/>
            <person name="Kitamura K."/>
            <person name="Iida T."/>
            <person name="Hattori M."/>
            <person name="Ohkuma M."/>
        </authorList>
    </citation>
    <scope>NUCLEOTIDE SEQUENCE [LARGE SCALE GENOMIC DNA]</scope>
    <source>
        <strain evidence="4">JCM 9152</strain>
    </source>
</reference>
<organism evidence="4 5">
    <name type="scientific">Halalkalibacter hemicellulosilyticusJCM 9152</name>
    <dbReference type="NCBI Taxonomy" id="1236971"/>
    <lineage>
        <taxon>Bacteria</taxon>
        <taxon>Bacillati</taxon>
        <taxon>Bacillota</taxon>
        <taxon>Bacilli</taxon>
        <taxon>Bacillales</taxon>
        <taxon>Bacillaceae</taxon>
        <taxon>Halalkalibacter</taxon>
    </lineage>
</organism>
<comment type="caution">
    <text evidence="4">The sequence shown here is derived from an EMBL/GenBank/DDBJ whole genome shotgun (WGS) entry which is preliminary data.</text>
</comment>
<dbReference type="PROSITE" id="PS50977">
    <property type="entry name" value="HTH_TETR_2"/>
    <property type="match status" value="1"/>
</dbReference>
<dbReference type="STRING" id="1236971.JCM9152_1476"/>
<evidence type="ECO:0000256" key="1">
    <source>
        <dbReference type="ARBA" id="ARBA00023125"/>
    </source>
</evidence>
<gene>
    <name evidence="4" type="ORF">JCM9152_1476</name>
</gene>
<evidence type="ECO:0000256" key="2">
    <source>
        <dbReference type="PROSITE-ProRule" id="PRU00335"/>
    </source>
</evidence>
<dbReference type="PRINTS" id="PR00455">
    <property type="entry name" value="HTHTETR"/>
</dbReference>
<dbReference type="SUPFAM" id="SSF46689">
    <property type="entry name" value="Homeodomain-like"/>
    <property type="match status" value="1"/>
</dbReference>
<dbReference type="InterPro" id="IPR009057">
    <property type="entry name" value="Homeodomain-like_sf"/>
</dbReference>